<dbReference type="Proteomes" id="UP000218899">
    <property type="component" value="Chromosome"/>
</dbReference>
<reference evidence="2 3" key="1">
    <citation type="submission" date="2015-08" db="EMBL/GenBank/DDBJ databases">
        <title>Complete genome sequence of Sulfurifustis variabilis.</title>
        <authorList>
            <person name="Miura A."/>
            <person name="Kojima H."/>
            <person name="Fukui M."/>
        </authorList>
    </citation>
    <scope>NUCLEOTIDE SEQUENCE [LARGE SCALE GENOMIC DNA]</scope>
    <source>
        <strain evidence="3">skN76</strain>
    </source>
</reference>
<evidence type="ECO:0000313" key="2">
    <source>
        <dbReference type="EMBL" id="BAU50270.1"/>
    </source>
</evidence>
<dbReference type="AlphaFoldDB" id="A0A1C7AFU1"/>
<dbReference type="KEGG" id="sva:SVA_3736"/>
<dbReference type="EMBL" id="AP014936">
    <property type="protein sequence ID" value="BAU50270.1"/>
    <property type="molecule type" value="Genomic_DNA"/>
</dbReference>
<organism evidence="2 3">
    <name type="scientific">Sulfurifustis variabilis</name>
    <dbReference type="NCBI Taxonomy" id="1675686"/>
    <lineage>
        <taxon>Bacteria</taxon>
        <taxon>Pseudomonadati</taxon>
        <taxon>Pseudomonadota</taxon>
        <taxon>Gammaproteobacteria</taxon>
        <taxon>Acidiferrobacterales</taxon>
        <taxon>Acidiferrobacteraceae</taxon>
        <taxon>Sulfurifustis</taxon>
    </lineage>
</organism>
<evidence type="ECO:0008006" key="4">
    <source>
        <dbReference type="Google" id="ProtNLM"/>
    </source>
</evidence>
<proteinExistence type="predicted"/>
<sequence length="270" mass="29836">MRRQCSSRVPAALALLVALAAPRAYGHDFWIEPARFRPDPGSALTLPVHVGQDFNGESVVFLPDLYERYVYVGPGGERPVAGVPGDDAGRIPAVEPGLTVVGYRSIRDRVTFDTPGEFAAYLEKEGMERIAASKKRQPAGRPISEIYSRAAKALIQAGPVREKPADRRLGFRMELIAERNPYALRPGEPLPLTLVYENRPLEGALVIAFAKDRPREKLRARTDGHGRVRLALDRPGVWVVTSVHMVPAPPRTDADWESTWASLTFEVPAR</sequence>
<keyword evidence="1" id="KW-0732">Signal</keyword>
<keyword evidence="3" id="KW-1185">Reference proteome</keyword>
<name>A0A1C7AFU1_9GAMM</name>
<feature type="signal peptide" evidence="1">
    <location>
        <begin position="1"/>
        <end position="26"/>
    </location>
</feature>
<protein>
    <recommendedName>
        <fullName evidence="4">DUF4198 domain-containing protein</fullName>
    </recommendedName>
</protein>
<dbReference type="InterPro" id="IPR019613">
    <property type="entry name" value="DUF4198"/>
</dbReference>
<evidence type="ECO:0000313" key="3">
    <source>
        <dbReference type="Proteomes" id="UP000218899"/>
    </source>
</evidence>
<dbReference type="OrthoDB" id="581894at2"/>
<dbReference type="Pfam" id="PF10670">
    <property type="entry name" value="DUF4198"/>
    <property type="match status" value="1"/>
</dbReference>
<gene>
    <name evidence="2" type="ORF">SVA_3736</name>
</gene>
<evidence type="ECO:0000256" key="1">
    <source>
        <dbReference type="SAM" id="SignalP"/>
    </source>
</evidence>
<dbReference type="RefSeq" id="WP_096462586.1">
    <property type="nucleotide sequence ID" value="NZ_AP014936.1"/>
</dbReference>
<feature type="chain" id="PRO_5008752466" description="DUF4198 domain-containing protein" evidence="1">
    <location>
        <begin position="27"/>
        <end position="270"/>
    </location>
</feature>
<accession>A0A1C7AFU1</accession>